<dbReference type="InterPro" id="IPR006765">
    <property type="entry name" value="Polyketide_synth_cyclase"/>
</dbReference>
<dbReference type="AlphaFoldDB" id="Q9L4X9"/>
<dbReference type="BioCyc" id="MetaCyc:MONOMER-18598"/>
<protein>
    <submittedName>
        <fullName evidence="1">Tcm F2 cyclase</fullName>
    </submittedName>
</protein>
<dbReference type="Gene3D" id="3.30.70.1090">
    <property type="entry name" value="Dimeric alpha+beta barrel"/>
    <property type="match status" value="1"/>
</dbReference>
<evidence type="ECO:0000313" key="1">
    <source>
        <dbReference type="EMBL" id="AAF73052.1"/>
    </source>
</evidence>
<dbReference type="Pfam" id="PF04673">
    <property type="entry name" value="Cyclase_polyket"/>
    <property type="match status" value="1"/>
</dbReference>
<dbReference type="InterPro" id="IPR038474">
    <property type="entry name" value="Polyketide_synth_cyclase_sf"/>
</dbReference>
<dbReference type="EMBL" id="AF263463">
    <property type="protein sequence ID" value="AAF73052.1"/>
    <property type="molecule type" value="Genomic_DNA"/>
</dbReference>
<dbReference type="SUPFAM" id="SSF54909">
    <property type="entry name" value="Dimeric alpha+beta barrel"/>
    <property type="match status" value="1"/>
</dbReference>
<reference evidence="1" key="1">
    <citation type="journal article" date="2001" name="J. Nat. Prod.">
        <title>Cloning, sequencing, and heterologous expression of the elmGHIJ genes involved in the biosynthesis of the polyketide antibiotic elloramycin from Streptomyces olivaceus Tu2353.</title>
        <authorList>
            <person name="Rafanan E.R. Jr"/>
            <person name="Le L."/>
            <person name="Zhao L."/>
            <person name="Decker H."/>
            <person name="Shen B."/>
        </authorList>
    </citation>
    <scope>NUCLEOTIDE SEQUENCE</scope>
    <source>
        <strain evidence="1">Tu 2353</strain>
    </source>
</reference>
<dbReference type="InterPro" id="IPR011008">
    <property type="entry name" value="Dimeric_a/b-barrel"/>
</dbReference>
<gene>
    <name evidence="1" type="primary">elmI</name>
</gene>
<name>Q9L4X9_STROV</name>
<accession>Q9L4X9</accession>
<dbReference type="GO" id="GO:0030639">
    <property type="term" value="P:polyketide biosynthetic process"/>
    <property type="evidence" value="ECO:0007669"/>
    <property type="project" value="InterPro"/>
</dbReference>
<proteinExistence type="predicted"/>
<sequence length="106" mass="12421">MTYRALMVLRMDPADAERVAAAFEDHDTTGLPEEIGLTRRTLFRFHDLYMHLIEADDDVLPKILEARDDPRFRKVNEEVGRYLTPYASDWSRLTDSKAEVIYTWEA</sequence>
<organism evidence="1">
    <name type="scientific">Streptomyces olivaceus</name>
    <dbReference type="NCBI Taxonomy" id="47716"/>
    <lineage>
        <taxon>Bacteria</taxon>
        <taxon>Bacillati</taxon>
        <taxon>Actinomycetota</taxon>
        <taxon>Actinomycetes</taxon>
        <taxon>Kitasatosporales</taxon>
        <taxon>Streptomycetaceae</taxon>
        <taxon>Streptomyces</taxon>
    </lineage>
</organism>